<dbReference type="GO" id="GO:0005886">
    <property type="term" value="C:plasma membrane"/>
    <property type="evidence" value="ECO:0007669"/>
    <property type="project" value="UniProtKB-SubCell"/>
</dbReference>
<dbReference type="PANTHER" id="PTHR37461">
    <property type="entry name" value="ANTI-SIGMA-K FACTOR RSKA"/>
    <property type="match status" value="1"/>
</dbReference>
<reference evidence="15 16" key="1">
    <citation type="submission" date="2020-02" db="EMBL/GenBank/DDBJ databases">
        <title>Whole Genome Shotgun Sequence of Streptomyces sp. strain CWH03.</title>
        <authorList>
            <person name="Dohra H."/>
            <person name="Kodani S."/>
            <person name="Yamamura H."/>
        </authorList>
    </citation>
    <scope>NUCLEOTIDE SEQUENCE [LARGE SCALE GENOMIC DNA]</scope>
    <source>
        <strain evidence="15 16">CWH03</strain>
    </source>
</reference>
<evidence type="ECO:0000256" key="3">
    <source>
        <dbReference type="ARBA" id="ARBA00022475"/>
    </source>
</evidence>
<dbReference type="EMBL" id="BLLG01000008">
    <property type="protein sequence ID" value="GFH37005.1"/>
    <property type="molecule type" value="Genomic_DNA"/>
</dbReference>
<comment type="caution">
    <text evidence="15">The sequence shown here is derived from an EMBL/GenBank/DDBJ whole genome shotgun (WGS) entry which is preliminary data.</text>
</comment>
<name>A0A6A0AX51_9ACTN</name>
<organism evidence="15 16">
    <name type="scientific">Streptomyces pacificus</name>
    <dbReference type="NCBI Taxonomy" id="2705029"/>
    <lineage>
        <taxon>Bacteria</taxon>
        <taxon>Bacillati</taxon>
        <taxon>Actinomycetota</taxon>
        <taxon>Actinomycetes</taxon>
        <taxon>Kitasatosporales</taxon>
        <taxon>Streptomycetaceae</taxon>
        <taxon>Streptomyces</taxon>
    </lineage>
</organism>
<accession>A0A6A0AX51</accession>
<evidence type="ECO:0000256" key="11">
    <source>
        <dbReference type="SAM" id="MobiDB-lite"/>
    </source>
</evidence>
<evidence type="ECO:0000256" key="12">
    <source>
        <dbReference type="SAM" id="Phobius"/>
    </source>
</evidence>
<keyword evidence="7 12" id="KW-0472">Membrane</keyword>
<dbReference type="PANTHER" id="PTHR37461:SF1">
    <property type="entry name" value="ANTI-SIGMA-K FACTOR RSKA"/>
    <property type="match status" value="1"/>
</dbReference>
<evidence type="ECO:0000256" key="10">
    <source>
        <dbReference type="ARBA" id="ARBA00030803"/>
    </source>
</evidence>
<sequence>MPGPARTCRIGPAGDRHAPLAVLPPGPGGSGAARDGRGRDGPAMSAAAKGAAGRDAELHTLTGAYALNALGDRERVRFEQHLAVCPACAQEVRELGATAVRLGLASSEVPPSAMKSRVMARISAVRQEPPKVAAAEAGRIPPAVHRARPPARRRLAGFVLAACAAGLAALGGVAVVQQRAADEARAEAREAAELARRSTRALAEVLTAPDVRTRSTELGQGAAGTVALSRERDRAVFLASGLPRPDGGRVYQLWFADGDAMRPAGLLASTGGAEAFLMEGAVGRATGVGVTVEPAGGSPAPTSEPLGLLSFPSG</sequence>
<feature type="transmembrane region" description="Helical" evidence="12">
    <location>
        <begin position="155"/>
        <end position="176"/>
    </location>
</feature>
<dbReference type="InterPro" id="IPR027383">
    <property type="entry name" value="Znf_put"/>
</dbReference>
<evidence type="ECO:0000259" key="14">
    <source>
        <dbReference type="Pfam" id="PF13490"/>
    </source>
</evidence>
<feature type="domain" description="Anti-sigma K factor RskA C-terminal" evidence="13">
    <location>
        <begin position="160"/>
        <end position="305"/>
    </location>
</feature>
<dbReference type="Pfam" id="PF13490">
    <property type="entry name" value="zf-HC2"/>
    <property type="match status" value="1"/>
</dbReference>
<keyword evidence="6" id="KW-0805">Transcription regulation</keyword>
<evidence type="ECO:0000313" key="15">
    <source>
        <dbReference type="EMBL" id="GFH37005.1"/>
    </source>
</evidence>
<dbReference type="Proteomes" id="UP000484988">
    <property type="component" value="Unassembled WGS sequence"/>
</dbReference>
<evidence type="ECO:0000313" key="16">
    <source>
        <dbReference type="Proteomes" id="UP000484988"/>
    </source>
</evidence>
<dbReference type="AlphaFoldDB" id="A0A6A0AX51"/>
<gene>
    <name evidence="15" type="ORF">SCWH03_32380</name>
</gene>
<comment type="subcellular location">
    <subcellularLocation>
        <location evidence="2">Cell membrane</location>
    </subcellularLocation>
    <subcellularLocation>
        <location evidence="1">Membrane</location>
        <topology evidence="1">Single-pass membrane protein</topology>
    </subcellularLocation>
</comment>
<evidence type="ECO:0000259" key="13">
    <source>
        <dbReference type="Pfam" id="PF10099"/>
    </source>
</evidence>
<feature type="domain" description="Putative zinc-finger" evidence="14">
    <location>
        <begin position="61"/>
        <end position="89"/>
    </location>
</feature>
<keyword evidence="3" id="KW-1003">Cell membrane</keyword>
<evidence type="ECO:0000256" key="2">
    <source>
        <dbReference type="ARBA" id="ARBA00004236"/>
    </source>
</evidence>
<feature type="region of interest" description="Disordered" evidence="11">
    <location>
        <begin position="294"/>
        <end position="314"/>
    </location>
</feature>
<keyword evidence="5 12" id="KW-1133">Transmembrane helix</keyword>
<dbReference type="Gene3D" id="1.10.10.1320">
    <property type="entry name" value="Anti-sigma factor, zinc-finger domain"/>
    <property type="match status" value="1"/>
</dbReference>
<dbReference type="InterPro" id="IPR051474">
    <property type="entry name" value="Anti-sigma-K/W_factor"/>
</dbReference>
<evidence type="ECO:0000256" key="7">
    <source>
        <dbReference type="ARBA" id="ARBA00023136"/>
    </source>
</evidence>
<proteinExistence type="predicted"/>
<dbReference type="GO" id="GO:0006417">
    <property type="term" value="P:regulation of translation"/>
    <property type="evidence" value="ECO:0007669"/>
    <property type="project" value="TreeGrafter"/>
</dbReference>
<dbReference type="Pfam" id="PF10099">
    <property type="entry name" value="RskA_C"/>
    <property type="match status" value="1"/>
</dbReference>
<evidence type="ECO:0000256" key="6">
    <source>
        <dbReference type="ARBA" id="ARBA00023015"/>
    </source>
</evidence>
<keyword evidence="8" id="KW-0804">Transcription</keyword>
<dbReference type="InterPro" id="IPR018764">
    <property type="entry name" value="RskA_C"/>
</dbReference>
<protein>
    <recommendedName>
        <fullName evidence="10">Regulator of SigK</fullName>
    </recommendedName>
    <alternativeName>
        <fullName evidence="9">Sigma-K anti-sigma factor RskA</fullName>
    </alternativeName>
</protein>
<evidence type="ECO:0000256" key="8">
    <source>
        <dbReference type="ARBA" id="ARBA00023163"/>
    </source>
</evidence>
<evidence type="ECO:0000256" key="4">
    <source>
        <dbReference type="ARBA" id="ARBA00022692"/>
    </source>
</evidence>
<evidence type="ECO:0000256" key="9">
    <source>
        <dbReference type="ARBA" id="ARBA00029829"/>
    </source>
</evidence>
<evidence type="ECO:0000256" key="5">
    <source>
        <dbReference type="ARBA" id="ARBA00022989"/>
    </source>
</evidence>
<keyword evidence="4 12" id="KW-0812">Transmembrane</keyword>
<feature type="region of interest" description="Disordered" evidence="11">
    <location>
        <begin position="1"/>
        <end position="45"/>
    </location>
</feature>
<dbReference type="InterPro" id="IPR041916">
    <property type="entry name" value="Anti_sigma_zinc_sf"/>
</dbReference>
<keyword evidence="16" id="KW-1185">Reference proteome</keyword>
<dbReference type="GO" id="GO:0016989">
    <property type="term" value="F:sigma factor antagonist activity"/>
    <property type="evidence" value="ECO:0007669"/>
    <property type="project" value="TreeGrafter"/>
</dbReference>
<evidence type="ECO:0000256" key="1">
    <source>
        <dbReference type="ARBA" id="ARBA00004167"/>
    </source>
</evidence>